<dbReference type="InterPro" id="IPR019734">
    <property type="entry name" value="TPR_rpt"/>
</dbReference>
<feature type="repeat" description="TPR" evidence="3">
    <location>
        <begin position="32"/>
        <end position="65"/>
    </location>
</feature>
<evidence type="ECO:0000313" key="4">
    <source>
        <dbReference type="EMBL" id="ALI99368.1"/>
    </source>
</evidence>
<evidence type="ECO:0000256" key="3">
    <source>
        <dbReference type="PROSITE-ProRule" id="PRU00339"/>
    </source>
</evidence>
<dbReference type="KEGG" id="rti:DC20_10770"/>
<reference evidence="4 5" key="1">
    <citation type="submission" date="2015-08" db="EMBL/GenBank/DDBJ databases">
        <title>Complete genome sequence of Rufibacter tibetensis strain 1351t, a radiation-resistant bacterium from tibet plateau.</title>
        <authorList>
            <person name="Dai J."/>
        </authorList>
    </citation>
    <scope>NUCLEOTIDE SEQUENCE [LARGE SCALE GENOMIC DNA]</scope>
    <source>
        <strain evidence="4 5">1351</strain>
    </source>
</reference>
<dbReference type="AlphaFoldDB" id="A0A0N7HWI8"/>
<dbReference type="STRING" id="512763.DC20_10770"/>
<dbReference type="GO" id="GO:0046813">
    <property type="term" value="P:receptor-mediated virion attachment to host cell"/>
    <property type="evidence" value="ECO:0007669"/>
    <property type="project" value="TreeGrafter"/>
</dbReference>
<dbReference type="Proteomes" id="UP000061382">
    <property type="component" value="Chromosome"/>
</dbReference>
<dbReference type="PANTHER" id="PTHR44858">
    <property type="entry name" value="TETRATRICOPEPTIDE REPEAT PROTEIN 6"/>
    <property type="match status" value="1"/>
</dbReference>
<dbReference type="GO" id="GO:0009279">
    <property type="term" value="C:cell outer membrane"/>
    <property type="evidence" value="ECO:0007669"/>
    <property type="project" value="TreeGrafter"/>
</dbReference>
<dbReference type="InterPro" id="IPR050498">
    <property type="entry name" value="Ycf3"/>
</dbReference>
<sequence length="153" mass="16933">MNRADARSEVGDFYGAIKDYTLAIVLLPALSCKAYVGRGNAFLEVGAYQEAIRDFDKILLVNASAEALYGRAVAKYYLDDYLGAIRDLDEVIAEAPEFPTALCNRGIMKLECNKLEEAVADLSLYLSINPEHQEALYAYSVAIKRLQKRAAKS</sequence>
<dbReference type="PATRIC" id="fig|512763.3.peg.2368"/>
<dbReference type="PROSITE" id="PS50005">
    <property type="entry name" value="TPR"/>
    <property type="match status" value="1"/>
</dbReference>
<evidence type="ECO:0000256" key="2">
    <source>
        <dbReference type="ARBA" id="ARBA00022803"/>
    </source>
</evidence>
<gene>
    <name evidence="4" type="ORF">DC20_10770</name>
</gene>
<keyword evidence="2 3" id="KW-0802">TPR repeat</keyword>
<proteinExistence type="predicted"/>
<organism evidence="4 5">
    <name type="scientific">Rufibacter tibetensis</name>
    <dbReference type="NCBI Taxonomy" id="512763"/>
    <lineage>
        <taxon>Bacteria</taxon>
        <taxon>Pseudomonadati</taxon>
        <taxon>Bacteroidota</taxon>
        <taxon>Cytophagia</taxon>
        <taxon>Cytophagales</taxon>
        <taxon>Hymenobacteraceae</taxon>
        <taxon>Rufibacter</taxon>
    </lineage>
</organism>
<dbReference type="PANTHER" id="PTHR44858:SF1">
    <property type="entry name" value="UDP-N-ACETYLGLUCOSAMINE--PEPTIDE N-ACETYLGLUCOSAMINYLTRANSFERASE SPINDLY-RELATED"/>
    <property type="match status" value="1"/>
</dbReference>
<dbReference type="Gene3D" id="1.25.40.10">
    <property type="entry name" value="Tetratricopeptide repeat domain"/>
    <property type="match status" value="2"/>
</dbReference>
<dbReference type="SMART" id="SM00028">
    <property type="entry name" value="TPR"/>
    <property type="match status" value="3"/>
</dbReference>
<keyword evidence="5" id="KW-1185">Reference proteome</keyword>
<accession>A0A0N7HWI8</accession>
<evidence type="ECO:0000256" key="1">
    <source>
        <dbReference type="ARBA" id="ARBA00022737"/>
    </source>
</evidence>
<dbReference type="SUPFAM" id="SSF48452">
    <property type="entry name" value="TPR-like"/>
    <property type="match status" value="1"/>
</dbReference>
<evidence type="ECO:0000313" key="5">
    <source>
        <dbReference type="Proteomes" id="UP000061382"/>
    </source>
</evidence>
<keyword evidence="1" id="KW-0677">Repeat</keyword>
<name>A0A0N7HWI8_9BACT</name>
<dbReference type="InterPro" id="IPR011990">
    <property type="entry name" value="TPR-like_helical_dom_sf"/>
</dbReference>
<protein>
    <submittedName>
        <fullName evidence="4">Uncharacterized protein</fullName>
    </submittedName>
</protein>
<dbReference type="EMBL" id="CP012643">
    <property type="protein sequence ID" value="ALI99368.1"/>
    <property type="molecule type" value="Genomic_DNA"/>
</dbReference>